<protein>
    <submittedName>
        <fullName evidence="3">DNA-binding transcriptional MerR regulator</fullName>
    </submittedName>
</protein>
<keyword evidence="1 3" id="KW-0238">DNA-binding</keyword>
<accession>A0A7W7WYA6</accession>
<evidence type="ECO:0000313" key="3">
    <source>
        <dbReference type="EMBL" id="MBB4968012.1"/>
    </source>
</evidence>
<dbReference type="SUPFAM" id="SSF46955">
    <property type="entry name" value="Putative DNA-binding domain"/>
    <property type="match status" value="1"/>
</dbReference>
<dbReference type="PANTHER" id="PTHR30204">
    <property type="entry name" value="REDOX-CYCLING DRUG-SENSING TRANSCRIPTIONAL ACTIVATOR SOXR"/>
    <property type="match status" value="1"/>
</dbReference>
<proteinExistence type="predicted"/>
<dbReference type="AlphaFoldDB" id="A0A7W7WYA6"/>
<dbReference type="InterPro" id="IPR009061">
    <property type="entry name" value="DNA-bd_dom_put_sf"/>
</dbReference>
<dbReference type="GO" id="GO:0003700">
    <property type="term" value="F:DNA-binding transcription factor activity"/>
    <property type="evidence" value="ECO:0007669"/>
    <property type="project" value="InterPro"/>
</dbReference>
<dbReference type="PANTHER" id="PTHR30204:SF98">
    <property type="entry name" value="HTH-TYPE TRANSCRIPTIONAL REGULATOR ADHR"/>
    <property type="match status" value="1"/>
</dbReference>
<dbReference type="SMART" id="SM00422">
    <property type="entry name" value="HTH_MERR"/>
    <property type="match status" value="1"/>
</dbReference>
<dbReference type="InterPro" id="IPR047057">
    <property type="entry name" value="MerR_fam"/>
</dbReference>
<dbReference type="RefSeq" id="WP_184673167.1">
    <property type="nucleotide sequence ID" value="NZ_BAABAI010000041.1"/>
</dbReference>
<dbReference type="CDD" id="cd04780">
    <property type="entry name" value="HTH_MerR-like_sg5"/>
    <property type="match status" value="1"/>
</dbReference>
<keyword evidence="4" id="KW-1185">Reference proteome</keyword>
<feature type="domain" description="HTH merR-type" evidence="2">
    <location>
        <begin position="1"/>
        <end position="70"/>
    </location>
</feature>
<evidence type="ECO:0000313" key="4">
    <source>
        <dbReference type="Proteomes" id="UP000542674"/>
    </source>
</evidence>
<organism evidence="3 4">
    <name type="scientific">Saccharothrix violaceirubra</name>
    <dbReference type="NCBI Taxonomy" id="413306"/>
    <lineage>
        <taxon>Bacteria</taxon>
        <taxon>Bacillati</taxon>
        <taxon>Actinomycetota</taxon>
        <taxon>Actinomycetes</taxon>
        <taxon>Pseudonocardiales</taxon>
        <taxon>Pseudonocardiaceae</taxon>
        <taxon>Saccharothrix</taxon>
    </lineage>
</organism>
<evidence type="ECO:0000259" key="2">
    <source>
        <dbReference type="PROSITE" id="PS50937"/>
    </source>
</evidence>
<evidence type="ECO:0000256" key="1">
    <source>
        <dbReference type="ARBA" id="ARBA00023125"/>
    </source>
</evidence>
<comment type="caution">
    <text evidence="3">The sequence shown here is derived from an EMBL/GenBank/DDBJ whole genome shotgun (WGS) entry which is preliminary data.</text>
</comment>
<dbReference type="EMBL" id="JACHJS010000001">
    <property type="protein sequence ID" value="MBB4968012.1"/>
    <property type="molecule type" value="Genomic_DNA"/>
</dbReference>
<name>A0A7W7WYA6_9PSEU</name>
<dbReference type="Gene3D" id="1.10.1660.10">
    <property type="match status" value="1"/>
</dbReference>
<sequence length="206" mass="22158">MRIAELSRRTGMPMPTIKYYLREGLAHPGERLSVNQTSYDETHVRRLTLVRALIEVGGLSIAAAREVLRSLDSREALFTVLATMQNHLVTPVEQSAETVADKARDRVRTLVAGRGWHVDLDSPPATVLVDALATLDRLGHHDYATILDTLADAGQRVAEAEVGAVVGREDQDVVEAAVVGTALGGVVLNSLRLLAHQHASATAFGA</sequence>
<dbReference type="Proteomes" id="UP000542674">
    <property type="component" value="Unassembled WGS sequence"/>
</dbReference>
<dbReference type="PRINTS" id="PR00040">
    <property type="entry name" value="HTHMERR"/>
</dbReference>
<dbReference type="GO" id="GO:0003677">
    <property type="term" value="F:DNA binding"/>
    <property type="evidence" value="ECO:0007669"/>
    <property type="project" value="UniProtKB-KW"/>
</dbReference>
<dbReference type="Pfam" id="PF13411">
    <property type="entry name" value="MerR_1"/>
    <property type="match status" value="1"/>
</dbReference>
<dbReference type="InterPro" id="IPR000551">
    <property type="entry name" value="MerR-type_HTH_dom"/>
</dbReference>
<gene>
    <name evidence="3" type="ORF">F4559_005371</name>
</gene>
<dbReference type="PROSITE" id="PS50937">
    <property type="entry name" value="HTH_MERR_2"/>
    <property type="match status" value="1"/>
</dbReference>
<reference evidence="3 4" key="1">
    <citation type="submission" date="2020-08" db="EMBL/GenBank/DDBJ databases">
        <title>Sequencing the genomes of 1000 actinobacteria strains.</title>
        <authorList>
            <person name="Klenk H.-P."/>
        </authorList>
    </citation>
    <scope>NUCLEOTIDE SEQUENCE [LARGE SCALE GENOMIC DNA]</scope>
    <source>
        <strain evidence="3 4">DSM 45084</strain>
    </source>
</reference>